<dbReference type="EMBL" id="JAPTGD010000002">
    <property type="protein sequence ID" value="MDU9693286.1"/>
    <property type="molecule type" value="Genomic_DNA"/>
</dbReference>
<accession>A0AAX6NC30</accession>
<feature type="signal peptide" evidence="2">
    <location>
        <begin position="1"/>
        <end position="24"/>
    </location>
</feature>
<comment type="caution">
    <text evidence="3">The sequence shown here is derived from an EMBL/GenBank/DDBJ whole genome shotgun (WGS) entry which is preliminary data.</text>
</comment>
<dbReference type="AlphaFoldDB" id="A0AAX6NC30"/>
<evidence type="ECO:0000313" key="4">
    <source>
        <dbReference type="Proteomes" id="UP001269400"/>
    </source>
</evidence>
<organism evidence="3 4">
    <name type="scientific">Priestia aryabhattai</name>
    <name type="common">Bacillus aryabhattai</name>
    <dbReference type="NCBI Taxonomy" id="412384"/>
    <lineage>
        <taxon>Bacteria</taxon>
        <taxon>Bacillati</taxon>
        <taxon>Bacillota</taxon>
        <taxon>Bacilli</taxon>
        <taxon>Bacillales</taxon>
        <taxon>Bacillaceae</taxon>
        <taxon>Priestia</taxon>
    </lineage>
</organism>
<dbReference type="InterPro" id="IPR030832">
    <property type="entry name" value="Acidic_LPXTA"/>
</dbReference>
<sequence length="407" mass="45327">MKKYGMLLMALLLLWGAFPTMSLAAQSKTFDTDLSTYLKEVSKVRGSEVTRDDIEYALYSFDETLSLDDFKTIEELKDFLGEPIASDLHNLNGIYMDYNLTEKSLKELLRENGLTIDDFIFEEDLYYAVYLYTEGSVEVSGNHLEGTGKTQDFKELNDLLGFLQDEFGLTVEEMDRIKAHLSSINDELSDLTTLYRLDDVGTKLTSFKQLKTAKVLTPDQIAELLSVYNEIASIFHIKSSFVLAQGGSEKPLSFVNLMNLEELKSSNLKINLTTTEGRFLADLVLTGDMVNSNVLTAAGEELQKPAEEEKKSSLKATSSKAIGNKTDALTTEKEKPVAAKKIETIVEKKQDVAPLSKEIKSSNYSKNEPVDEGKVMPETATNYLLAIMLGVAVAMLGLLVYRSVKKV</sequence>
<feature type="chain" id="PRO_5043713573" evidence="2">
    <location>
        <begin position="25"/>
        <end position="407"/>
    </location>
</feature>
<keyword evidence="1" id="KW-0472">Membrane</keyword>
<keyword evidence="1" id="KW-1133">Transmembrane helix</keyword>
<proteinExistence type="predicted"/>
<gene>
    <name evidence="3" type="ORF">O0Q50_19125</name>
</gene>
<keyword evidence="2" id="KW-0732">Signal</keyword>
<keyword evidence="1" id="KW-0812">Transmembrane</keyword>
<dbReference type="Proteomes" id="UP001269400">
    <property type="component" value="Unassembled WGS sequence"/>
</dbReference>
<protein>
    <submittedName>
        <fullName evidence="3">Processed acidic surface protein</fullName>
    </submittedName>
</protein>
<dbReference type="NCBIfam" id="TIGR04383">
    <property type="entry name" value="acidic_w_LPXTA"/>
    <property type="match status" value="1"/>
</dbReference>
<reference evidence="3" key="2">
    <citation type="submission" date="2022-12" db="EMBL/GenBank/DDBJ databases">
        <authorList>
            <person name="Dechsakulwatana C."/>
            <person name="Rungsihiranrut A."/>
            <person name="Muangchinda C."/>
            <person name="Ningthoujam R."/>
            <person name="Klankeo P."/>
            <person name="Pinyakong O."/>
        </authorList>
    </citation>
    <scope>NUCLEOTIDE SEQUENCE</scope>
    <source>
        <strain evidence="3">TL01-2</strain>
    </source>
</reference>
<dbReference type="RefSeq" id="WP_316910514.1">
    <property type="nucleotide sequence ID" value="NZ_JAPTGD010000002.1"/>
</dbReference>
<evidence type="ECO:0000256" key="1">
    <source>
        <dbReference type="SAM" id="Phobius"/>
    </source>
</evidence>
<name>A0AAX6NC30_PRIAR</name>
<evidence type="ECO:0000313" key="3">
    <source>
        <dbReference type="EMBL" id="MDU9693286.1"/>
    </source>
</evidence>
<reference evidence="3" key="1">
    <citation type="journal article" date="2022" name="J Environ Chem Eng">
        <title>Biodegradation of petroleum oil using a constructed nonpathogenic and heavy metal-tolerant bacterial consortium isolated from marine sponges.</title>
        <authorList>
            <person name="Dechsakulwatana C."/>
            <person name="Rungsihiranrut A."/>
            <person name="Muangchinda C."/>
            <person name="Ningthoujam R."/>
            <person name="Klankeo P."/>
            <person name="Pinyakong O."/>
        </authorList>
    </citation>
    <scope>NUCLEOTIDE SEQUENCE</scope>
    <source>
        <strain evidence="3">TL01-2</strain>
    </source>
</reference>
<feature type="transmembrane region" description="Helical" evidence="1">
    <location>
        <begin position="383"/>
        <end position="401"/>
    </location>
</feature>
<evidence type="ECO:0000256" key="2">
    <source>
        <dbReference type="SAM" id="SignalP"/>
    </source>
</evidence>